<dbReference type="Gene3D" id="3.90.226.10">
    <property type="entry name" value="2-enoyl-CoA Hydratase, Chain A, domain 1"/>
    <property type="match status" value="1"/>
</dbReference>
<evidence type="ECO:0000256" key="1">
    <source>
        <dbReference type="ARBA" id="ARBA00001709"/>
    </source>
</evidence>
<feature type="domain" description="Enoyl-CoA hydratase/isomerase" evidence="4">
    <location>
        <begin position="21"/>
        <end position="347"/>
    </location>
</feature>
<name>A0ABS5R490_9HYPH</name>
<dbReference type="InterPro" id="IPR029045">
    <property type="entry name" value="ClpP/crotonase-like_dom_sf"/>
</dbReference>
<proteinExistence type="predicted"/>
<dbReference type="EMBL" id="JAHCQH010000014">
    <property type="protein sequence ID" value="MBS9476485.1"/>
    <property type="molecule type" value="Genomic_DNA"/>
</dbReference>
<dbReference type="PANTHER" id="PTHR43176">
    <property type="entry name" value="3-HYDROXYISOBUTYRYL-COA HYDROLASE-RELATED"/>
    <property type="match status" value="1"/>
</dbReference>
<dbReference type="RefSeq" id="WP_213754317.1">
    <property type="nucleotide sequence ID" value="NZ_JAHCQH010000014.1"/>
</dbReference>
<dbReference type="Pfam" id="PF16113">
    <property type="entry name" value="ECH_2"/>
    <property type="match status" value="1"/>
</dbReference>
<sequence>MSAGGTVDEIGVRFEVRGVAGIITLDRPRALNALDHAMVRAMRGQLDAWEGDPAVEQVILRSAHERAFCVGGDVRSMVELGRAGNTEAARDYWRDEYALDFRIAGYPKPFLALVDGLCFGGGFGVSGHARFRVAGENLGFAMPEVAIGLFPDVGATYVLPRLPGWSGTWLAMTGARIGLSDAMALGLYTHHVPVARWPELIAALTEGEPMERTLARFAAHAPAASLRALFPAIDRIFAGGSVGAILIALDQAAKGSGDEAEFARLQAATIRRASPTSVHIAFQQMQRGAGIDLAGGFAYEFRIVSRLLDMPDFYEGVRAVLIDKDQAPRWSPARLDEVDPATIAALFDEPLPDELVLT</sequence>
<comment type="catalytic activity">
    <reaction evidence="1">
        <text>3-hydroxy-2-methylpropanoyl-CoA + H2O = 3-hydroxy-2-methylpropanoate + CoA + H(+)</text>
        <dbReference type="Rhea" id="RHEA:20888"/>
        <dbReference type="ChEBI" id="CHEBI:11805"/>
        <dbReference type="ChEBI" id="CHEBI:15377"/>
        <dbReference type="ChEBI" id="CHEBI:15378"/>
        <dbReference type="ChEBI" id="CHEBI:57287"/>
        <dbReference type="ChEBI" id="CHEBI:57340"/>
        <dbReference type="EC" id="3.1.2.4"/>
    </reaction>
</comment>
<dbReference type="CDD" id="cd06558">
    <property type="entry name" value="crotonase-like"/>
    <property type="match status" value="1"/>
</dbReference>
<evidence type="ECO:0000256" key="2">
    <source>
        <dbReference type="ARBA" id="ARBA00011915"/>
    </source>
</evidence>
<evidence type="ECO:0000256" key="3">
    <source>
        <dbReference type="ARBA" id="ARBA00022801"/>
    </source>
</evidence>
<evidence type="ECO:0000259" key="4">
    <source>
        <dbReference type="Pfam" id="PF16113"/>
    </source>
</evidence>
<dbReference type="InterPro" id="IPR045004">
    <property type="entry name" value="ECH_dom"/>
</dbReference>
<dbReference type="SUPFAM" id="SSF52096">
    <property type="entry name" value="ClpP/crotonase"/>
    <property type="match status" value="1"/>
</dbReference>
<dbReference type="EC" id="3.1.2.4" evidence="2"/>
<keyword evidence="6" id="KW-1185">Reference proteome</keyword>
<protein>
    <recommendedName>
        <fullName evidence="2">3-hydroxyisobutyryl-CoA hydrolase</fullName>
        <ecNumber evidence="2">3.1.2.4</ecNumber>
    </recommendedName>
</protein>
<accession>A0ABS5R490</accession>
<dbReference type="InterPro" id="IPR032259">
    <property type="entry name" value="HIBYL-CoA-H"/>
</dbReference>
<evidence type="ECO:0000313" key="5">
    <source>
        <dbReference type="EMBL" id="MBS9476485.1"/>
    </source>
</evidence>
<evidence type="ECO:0000313" key="6">
    <source>
        <dbReference type="Proteomes" id="UP001166585"/>
    </source>
</evidence>
<keyword evidence="3" id="KW-0378">Hydrolase</keyword>
<comment type="caution">
    <text evidence="5">The sequence shown here is derived from an EMBL/GenBank/DDBJ whole genome shotgun (WGS) entry which is preliminary data.</text>
</comment>
<dbReference type="NCBIfam" id="NF004127">
    <property type="entry name" value="PRK05617.1"/>
    <property type="match status" value="1"/>
</dbReference>
<organism evidence="5 6">
    <name type="scientific">Ancylobacter radicis</name>
    <dbReference type="NCBI Taxonomy" id="2836179"/>
    <lineage>
        <taxon>Bacteria</taxon>
        <taxon>Pseudomonadati</taxon>
        <taxon>Pseudomonadota</taxon>
        <taxon>Alphaproteobacteria</taxon>
        <taxon>Hyphomicrobiales</taxon>
        <taxon>Xanthobacteraceae</taxon>
        <taxon>Ancylobacter</taxon>
    </lineage>
</organism>
<dbReference type="PANTHER" id="PTHR43176:SF3">
    <property type="entry name" value="3-HYDROXYISOBUTYRYL-COA HYDROLASE, MITOCHONDRIAL"/>
    <property type="match status" value="1"/>
</dbReference>
<reference evidence="5" key="1">
    <citation type="submission" date="2021-05" db="EMBL/GenBank/DDBJ databases">
        <authorList>
            <person name="Sun Q."/>
            <person name="Inoue M."/>
        </authorList>
    </citation>
    <scope>NUCLEOTIDE SEQUENCE</scope>
    <source>
        <strain evidence="5">VKM B-3255</strain>
    </source>
</reference>
<gene>
    <name evidence="5" type="ORF">KIP89_05130</name>
</gene>
<dbReference type="Proteomes" id="UP001166585">
    <property type="component" value="Unassembled WGS sequence"/>
</dbReference>